<dbReference type="Pfam" id="PF18082">
    <property type="entry name" value="NAT_N"/>
    <property type="match status" value="1"/>
</dbReference>
<dbReference type="AlphaFoldDB" id="A0A9D2MJU8"/>
<feature type="domain" description="GNAT-like C-terminal" evidence="2">
    <location>
        <begin position="111"/>
        <end position="264"/>
    </location>
</feature>
<gene>
    <name evidence="3" type="ORF">IAA37_06915</name>
</gene>
<dbReference type="Pfam" id="PF18164">
    <property type="entry name" value="GNAT_C"/>
    <property type="match status" value="1"/>
</dbReference>
<organism evidence="3 4">
    <name type="scientific">Candidatus Eubacterium faecale</name>
    <dbReference type="NCBI Taxonomy" id="2838568"/>
    <lineage>
        <taxon>Bacteria</taxon>
        <taxon>Bacillati</taxon>
        <taxon>Bacillota</taxon>
        <taxon>Clostridia</taxon>
        <taxon>Eubacteriales</taxon>
        <taxon>Eubacteriaceae</taxon>
        <taxon>Eubacterium</taxon>
    </lineage>
</organism>
<reference evidence="3" key="2">
    <citation type="submission" date="2021-04" db="EMBL/GenBank/DDBJ databases">
        <authorList>
            <person name="Gilroy R."/>
        </authorList>
    </citation>
    <scope>NUCLEOTIDE SEQUENCE</scope>
    <source>
        <strain evidence="3">CHK188-16595</strain>
    </source>
</reference>
<sequence length="280" mass="32803">MDFKFIDYAGISNDLKTKLSDLAVSDEVAFLRLAEEYANGNVKKIRKCSDLLRLAIALKAFEYTYKWYKEKGIPDSIFFDTVSDLGIWCRENNNNGLKNYPWIKHHVSFELFKIGRLQFEILKCKNPTMHYSKLPFHYGDTVINVHIPACGKLDTQECRRSLSQAVSFFNRYFPELKWAYFLCESWLVYGNNHAFMAQNSNILQFTNLFTVHYSIHYENQTYERLFGLDRVPLFRSQIRKLPEETSLQRSAKEYRLSGRRFGIGIATIKKQTVLPSADFC</sequence>
<dbReference type="Gene3D" id="3.40.630.120">
    <property type="match status" value="1"/>
</dbReference>
<dbReference type="InterPro" id="IPR041644">
    <property type="entry name" value="GNAT_C"/>
</dbReference>
<name>A0A9D2MJU8_9FIRM</name>
<evidence type="ECO:0000259" key="1">
    <source>
        <dbReference type="Pfam" id="PF18082"/>
    </source>
</evidence>
<dbReference type="EMBL" id="DWXN01000012">
    <property type="protein sequence ID" value="HJB75384.1"/>
    <property type="molecule type" value="Genomic_DNA"/>
</dbReference>
<reference evidence="3" key="1">
    <citation type="journal article" date="2021" name="PeerJ">
        <title>Extensive microbial diversity within the chicken gut microbiome revealed by metagenomics and culture.</title>
        <authorList>
            <person name="Gilroy R."/>
            <person name="Ravi A."/>
            <person name="Getino M."/>
            <person name="Pursley I."/>
            <person name="Horton D.L."/>
            <person name="Alikhan N.F."/>
            <person name="Baker D."/>
            <person name="Gharbi K."/>
            <person name="Hall N."/>
            <person name="Watson M."/>
            <person name="Adriaenssens E.M."/>
            <person name="Foster-Nyarko E."/>
            <person name="Jarju S."/>
            <person name="Secka A."/>
            <person name="Antonio M."/>
            <person name="Oren A."/>
            <person name="Chaudhuri R.R."/>
            <person name="La Ragione R."/>
            <person name="Hildebrand F."/>
            <person name="Pallen M.J."/>
        </authorList>
    </citation>
    <scope>NUCLEOTIDE SEQUENCE</scope>
    <source>
        <strain evidence="3">CHK188-16595</strain>
    </source>
</reference>
<evidence type="ECO:0000259" key="2">
    <source>
        <dbReference type="Pfam" id="PF18164"/>
    </source>
</evidence>
<dbReference type="InterPro" id="IPR041273">
    <property type="entry name" value="NAT_N"/>
</dbReference>
<accession>A0A9D2MJU8</accession>
<evidence type="ECO:0000313" key="3">
    <source>
        <dbReference type="EMBL" id="HJB75384.1"/>
    </source>
</evidence>
<proteinExistence type="predicted"/>
<comment type="caution">
    <text evidence="3">The sequence shown here is derived from an EMBL/GenBank/DDBJ whole genome shotgun (WGS) entry which is preliminary data.</text>
</comment>
<evidence type="ECO:0000313" key="4">
    <source>
        <dbReference type="Proteomes" id="UP000823877"/>
    </source>
</evidence>
<protein>
    <submittedName>
        <fullName evidence="3">DUF5596 domain-containing protein</fullName>
    </submittedName>
</protein>
<feature type="domain" description="N-acyltransferase N-terminal" evidence="1">
    <location>
        <begin position="42"/>
        <end position="108"/>
    </location>
</feature>
<dbReference type="Proteomes" id="UP000823877">
    <property type="component" value="Unassembled WGS sequence"/>
</dbReference>